<organism evidence="2 3">
    <name type="scientific">Methylobacterium jeotgali</name>
    <dbReference type="NCBI Taxonomy" id="381630"/>
    <lineage>
        <taxon>Bacteria</taxon>
        <taxon>Pseudomonadati</taxon>
        <taxon>Pseudomonadota</taxon>
        <taxon>Alphaproteobacteria</taxon>
        <taxon>Hyphomicrobiales</taxon>
        <taxon>Methylobacteriaceae</taxon>
        <taxon>Methylobacterium</taxon>
    </lineage>
</organism>
<dbReference type="Pfam" id="PF03070">
    <property type="entry name" value="TENA_THI-4"/>
    <property type="match status" value="1"/>
</dbReference>
<accession>A0ABQ4SSW1</accession>
<dbReference type="PANTHER" id="PTHR43198:SF2">
    <property type="entry name" value="SI:CH1073-67J19.1-RELATED"/>
    <property type="match status" value="1"/>
</dbReference>
<dbReference type="SUPFAM" id="SSF48613">
    <property type="entry name" value="Heme oxygenase-like"/>
    <property type="match status" value="1"/>
</dbReference>
<reference evidence="2" key="1">
    <citation type="journal article" date="2021" name="Front. Microbiol.">
        <title>Comprehensive Comparative Genomics and Phenotyping of Methylobacterium Species.</title>
        <authorList>
            <person name="Alessa O."/>
            <person name="Ogura Y."/>
            <person name="Fujitani Y."/>
            <person name="Takami H."/>
            <person name="Hayashi T."/>
            <person name="Sahin N."/>
            <person name="Tani A."/>
        </authorList>
    </citation>
    <scope>NUCLEOTIDE SEQUENCE</scope>
    <source>
        <strain evidence="2">LMG 23639</strain>
    </source>
</reference>
<reference evidence="2" key="2">
    <citation type="submission" date="2021-08" db="EMBL/GenBank/DDBJ databases">
        <authorList>
            <person name="Tani A."/>
            <person name="Ola A."/>
            <person name="Ogura Y."/>
            <person name="Katsura K."/>
            <person name="Hayashi T."/>
        </authorList>
    </citation>
    <scope>NUCLEOTIDE SEQUENCE</scope>
    <source>
        <strain evidence="2">LMG 23639</strain>
    </source>
</reference>
<evidence type="ECO:0000259" key="1">
    <source>
        <dbReference type="Pfam" id="PF03070"/>
    </source>
</evidence>
<evidence type="ECO:0000313" key="2">
    <source>
        <dbReference type="EMBL" id="GJE04940.1"/>
    </source>
</evidence>
<dbReference type="PANTHER" id="PTHR43198">
    <property type="entry name" value="BIFUNCTIONAL TH2 PROTEIN"/>
    <property type="match status" value="1"/>
</dbReference>
<dbReference type="CDD" id="cd19365">
    <property type="entry name" value="TenA_C-like"/>
    <property type="match status" value="1"/>
</dbReference>
<dbReference type="InterPro" id="IPR004305">
    <property type="entry name" value="Thiaminase-2/PQQC"/>
</dbReference>
<proteinExistence type="predicted"/>
<dbReference type="InterPro" id="IPR050967">
    <property type="entry name" value="Thiamine_Salvage_TenA"/>
</dbReference>
<sequence>MASQGTFSADAWARNAAAYETIRGMPFNAELAEGTLSRERFRRYILQDAHYLIGFGRALALAAARAPHPDRIVQFAKGAETAIVVERALHGGFLRDYGITPESFSATPLSPPCDHYVSWLLATCYGQAHEVALAALLPCFWIYAEVGRDIHGRAVPDNPYRAWIDTYAGEEFAAAVTAMIEATDEAAAIASPTAVEAMHRAFTHATRLEYLFWDGAYRGSNWPL</sequence>
<dbReference type="Proteomes" id="UP001055102">
    <property type="component" value="Unassembled WGS sequence"/>
</dbReference>
<protein>
    <submittedName>
        <fullName evidence="2">Aminopyrimidine aminohydrolase</fullName>
    </submittedName>
</protein>
<comment type="caution">
    <text evidence="2">The sequence shown here is derived from an EMBL/GenBank/DDBJ whole genome shotgun (WGS) entry which is preliminary data.</text>
</comment>
<dbReference type="Gene3D" id="1.20.910.10">
    <property type="entry name" value="Heme oxygenase-like"/>
    <property type="match status" value="1"/>
</dbReference>
<feature type="domain" description="Thiaminase-2/PQQC" evidence="1">
    <location>
        <begin position="26"/>
        <end position="218"/>
    </location>
</feature>
<dbReference type="RefSeq" id="WP_238273666.1">
    <property type="nucleotide sequence ID" value="NZ_BPQR01000003.1"/>
</dbReference>
<dbReference type="InterPro" id="IPR016084">
    <property type="entry name" value="Haem_Oase-like_multi-hlx"/>
</dbReference>
<name>A0ABQ4SSW1_9HYPH</name>
<gene>
    <name evidence="2" type="primary">tenA</name>
    <name evidence="2" type="ORF">AOPFMNJM_0232</name>
</gene>
<dbReference type="EMBL" id="BPQR01000003">
    <property type="protein sequence ID" value="GJE04940.1"/>
    <property type="molecule type" value="Genomic_DNA"/>
</dbReference>
<keyword evidence="3" id="KW-1185">Reference proteome</keyword>
<evidence type="ECO:0000313" key="3">
    <source>
        <dbReference type="Proteomes" id="UP001055102"/>
    </source>
</evidence>